<dbReference type="Proteomes" id="UP000298246">
    <property type="component" value="Unassembled WGS sequence"/>
</dbReference>
<accession>A0A4Y8Q177</accession>
<evidence type="ECO:0000313" key="1">
    <source>
        <dbReference type="EMBL" id="TFE87498.1"/>
    </source>
</evidence>
<gene>
    <name evidence="1" type="ORF">B5M42_11760</name>
</gene>
<dbReference type="InterPro" id="IPR024307">
    <property type="entry name" value="YmaF"/>
</dbReference>
<dbReference type="EMBL" id="MYFO01000013">
    <property type="protein sequence ID" value="TFE87498.1"/>
    <property type="molecule type" value="Genomic_DNA"/>
</dbReference>
<protein>
    <recommendedName>
        <fullName evidence="3">YmaF family protein</fullName>
    </recommendedName>
</protein>
<evidence type="ECO:0008006" key="3">
    <source>
        <dbReference type="Google" id="ProtNLM"/>
    </source>
</evidence>
<evidence type="ECO:0000313" key="2">
    <source>
        <dbReference type="Proteomes" id="UP000298246"/>
    </source>
</evidence>
<dbReference type="Pfam" id="PF12788">
    <property type="entry name" value="YmaF"/>
    <property type="match status" value="1"/>
</dbReference>
<reference evidence="1 2" key="1">
    <citation type="submission" date="2017-03" db="EMBL/GenBank/DDBJ databases">
        <title>Isolation of Levoglucosan Utilizing Bacteria.</title>
        <authorList>
            <person name="Arya A.S."/>
        </authorList>
    </citation>
    <scope>NUCLEOTIDE SEQUENCE [LARGE SCALE GENOMIC DNA]</scope>
    <source>
        <strain evidence="1 2">MEC069</strain>
    </source>
</reference>
<proteinExistence type="predicted"/>
<organism evidence="1 2">
    <name type="scientific">Paenibacillus athensensis</name>
    <dbReference type="NCBI Taxonomy" id="1967502"/>
    <lineage>
        <taxon>Bacteria</taxon>
        <taxon>Bacillati</taxon>
        <taxon>Bacillota</taxon>
        <taxon>Bacilli</taxon>
        <taxon>Bacillales</taxon>
        <taxon>Paenibacillaceae</taxon>
        <taxon>Paenibacillus</taxon>
    </lineage>
</organism>
<name>A0A4Y8Q177_9BACL</name>
<sequence>MAFCQPYSDVPPAHAHFLKVITGDCLGHHHLMRAYTFSVNGTAYDGHVHEYQGITAIRYGHYHSYAGTTGPAIPLPDGSHYHLAQGLVQVNAYNTSRGKALVRSAQTEGLIRELHHHTYNGATSLPLGMDTWP</sequence>
<comment type="caution">
    <text evidence="1">The sequence shown here is derived from an EMBL/GenBank/DDBJ whole genome shotgun (WGS) entry which is preliminary data.</text>
</comment>
<dbReference type="RefSeq" id="WP_134753000.1">
    <property type="nucleotide sequence ID" value="NZ_MYFO02000010.1"/>
</dbReference>
<dbReference type="AlphaFoldDB" id="A0A4Y8Q177"/>
<keyword evidence="2" id="KW-1185">Reference proteome</keyword>
<dbReference type="OrthoDB" id="1682334at2"/>